<dbReference type="GO" id="GO:0006405">
    <property type="term" value="P:RNA export from nucleus"/>
    <property type="evidence" value="ECO:0000318"/>
    <property type="project" value="GO_Central"/>
</dbReference>
<dbReference type="SUPFAM" id="SSF50978">
    <property type="entry name" value="WD40 repeat-like"/>
    <property type="match status" value="1"/>
</dbReference>
<dbReference type="GO" id="GO:0000972">
    <property type="term" value="P:transcription-dependent tethering of RNA polymerase II gene DNA at nuclear periphery"/>
    <property type="evidence" value="ECO:0000318"/>
    <property type="project" value="GO_Central"/>
</dbReference>
<dbReference type="GO" id="GO:0043130">
    <property type="term" value="F:ubiquitin binding"/>
    <property type="evidence" value="ECO:0000318"/>
    <property type="project" value="GO_Central"/>
</dbReference>
<evidence type="ECO:0000256" key="4">
    <source>
        <dbReference type="SAM" id="MobiDB-lite"/>
    </source>
</evidence>
<dbReference type="InterPro" id="IPR019775">
    <property type="entry name" value="WD40_repeat_CS"/>
</dbReference>
<name>A9V4R5_MONBE</name>
<keyword evidence="1 3" id="KW-0853">WD repeat</keyword>
<dbReference type="EMBL" id="CH991559">
    <property type="protein sequence ID" value="EDQ87417.1"/>
    <property type="molecule type" value="Genomic_DNA"/>
</dbReference>
<feature type="region of interest" description="Disordered" evidence="4">
    <location>
        <begin position="1"/>
        <end position="20"/>
    </location>
</feature>
<dbReference type="OMA" id="EAMDQSI"/>
<dbReference type="InterPro" id="IPR036322">
    <property type="entry name" value="WD40_repeat_dom_sf"/>
</dbReference>
<dbReference type="PROSITE" id="PS50082">
    <property type="entry name" value="WD_REPEATS_2"/>
    <property type="match status" value="1"/>
</dbReference>
<evidence type="ECO:0000256" key="2">
    <source>
        <dbReference type="ARBA" id="ARBA00022737"/>
    </source>
</evidence>
<gene>
    <name evidence="5" type="ORF">MONBRDRAFT_33326</name>
</gene>
<dbReference type="SMART" id="SM00320">
    <property type="entry name" value="WD40"/>
    <property type="match status" value="5"/>
</dbReference>
<feature type="repeat" description="WD" evidence="3">
    <location>
        <begin position="99"/>
        <end position="140"/>
    </location>
</feature>
<dbReference type="InParanoid" id="A9V4R5"/>
<evidence type="ECO:0000256" key="3">
    <source>
        <dbReference type="PROSITE-ProRule" id="PRU00221"/>
    </source>
</evidence>
<keyword evidence="2" id="KW-0677">Repeat</keyword>
<sequence>MFGAAAASRDVEVNPPPGDTPQCIKWSPVSNHLAVGSWDSTVKVYEISPQGQSAPRQEFKFGAPVLDVDFVADGSKCVTAVADKTAQLCDLATGQTQQIAAHDAPVKSARFLPQLNAVMTASWDQTVKFWDMRSPNAVASFTLGGRCYSADAVNNLAAVVTSDRKVSVFTLDGGPRPFREIELRATTAQAGQSASQALLNLQPRVLRCFPSGDGFAVGSIEGRVAILYADPAKHEKEKFSFKCHRTADKGSTDAYAVNDIAFHKQHGTFATVGGNGVFYFWDKVNRNKLKEFPKAKAEITCCDFNGDGTLFAYGCGYDWSKGHAHYNQAGYKGVLIHAVQSADISPRPVQRR</sequence>
<dbReference type="Proteomes" id="UP000001357">
    <property type="component" value="Unassembled WGS sequence"/>
</dbReference>
<dbReference type="InterPro" id="IPR001680">
    <property type="entry name" value="WD40_rpt"/>
</dbReference>
<evidence type="ECO:0008006" key="7">
    <source>
        <dbReference type="Google" id="ProtNLM"/>
    </source>
</evidence>
<proteinExistence type="predicted"/>
<keyword evidence="6" id="KW-1185">Reference proteome</keyword>
<dbReference type="FunCoup" id="A9V4R5">
    <property type="interactions" value="1705"/>
</dbReference>
<dbReference type="FunFam" id="2.130.10.10:FF:001069">
    <property type="entry name" value="Related to GLE2-required for nuclear pore complex structure and function"/>
    <property type="match status" value="1"/>
</dbReference>
<dbReference type="InterPro" id="IPR015943">
    <property type="entry name" value="WD40/YVTN_repeat-like_dom_sf"/>
</dbReference>
<evidence type="ECO:0000256" key="1">
    <source>
        <dbReference type="ARBA" id="ARBA00022574"/>
    </source>
</evidence>
<organism evidence="5 6">
    <name type="scientific">Monosiga brevicollis</name>
    <name type="common">Choanoflagellate</name>
    <dbReference type="NCBI Taxonomy" id="81824"/>
    <lineage>
        <taxon>Eukaryota</taxon>
        <taxon>Choanoflagellata</taxon>
        <taxon>Craspedida</taxon>
        <taxon>Salpingoecidae</taxon>
        <taxon>Monosiga</taxon>
    </lineage>
</organism>
<dbReference type="Gene3D" id="2.130.10.10">
    <property type="entry name" value="YVTN repeat-like/Quinoprotein amine dehydrogenase"/>
    <property type="match status" value="1"/>
</dbReference>
<dbReference type="PANTHER" id="PTHR10971">
    <property type="entry name" value="MRNA EXPORT FACTOR AND BUB3"/>
    <property type="match status" value="1"/>
</dbReference>
<dbReference type="GO" id="GO:0003723">
    <property type="term" value="F:RNA binding"/>
    <property type="evidence" value="ECO:0000318"/>
    <property type="project" value="GO_Central"/>
</dbReference>
<evidence type="ECO:0000313" key="5">
    <source>
        <dbReference type="EMBL" id="EDQ87417.1"/>
    </source>
</evidence>
<protein>
    <recommendedName>
        <fullName evidence="7">mRNA export factor</fullName>
    </recommendedName>
</protein>
<evidence type="ECO:0000313" key="6">
    <source>
        <dbReference type="Proteomes" id="UP000001357"/>
    </source>
</evidence>
<dbReference type="KEGG" id="mbr:MONBRDRAFT_33326"/>
<dbReference type="GO" id="GO:0005643">
    <property type="term" value="C:nuclear pore"/>
    <property type="evidence" value="ECO:0000318"/>
    <property type="project" value="GO_Central"/>
</dbReference>
<dbReference type="GeneID" id="5893022"/>
<dbReference type="STRING" id="81824.A9V4R5"/>
<dbReference type="PROSITE" id="PS00678">
    <property type="entry name" value="WD_REPEATS_1"/>
    <property type="match status" value="1"/>
</dbReference>
<accession>A9V4R5</accession>
<dbReference type="AlphaFoldDB" id="A9V4R5"/>
<dbReference type="eggNOG" id="KOG0647">
    <property type="taxonomic scope" value="Eukaryota"/>
</dbReference>
<dbReference type="PROSITE" id="PS50294">
    <property type="entry name" value="WD_REPEATS_REGION"/>
    <property type="match status" value="1"/>
</dbReference>
<dbReference type="Pfam" id="PF00400">
    <property type="entry name" value="WD40"/>
    <property type="match status" value="2"/>
</dbReference>
<reference evidence="5 6" key="1">
    <citation type="journal article" date="2008" name="Nature">
        <title>The genome of the choanoflagellate Monosiga brevicollis and the origin of metazoans.</title>
        <authorList>
            <consortium name="JGI Sequencing"/>
            <person name="King N."/>
            <person name="Westbrook M.J."/>
            <person name="Young S.L."/>
            <person name="Kuo A."/>
            <person name="Abedin M."/>
            <person name="Chapman J."/>
            <person name="Fairclough S."/>
            <person name="Hellsten U."/>
            <person name="Isogai Y."/>
            <person name="Letunic I."/>
            <person name="Marr M."/>
            <person name="Pincus D."/>
            <person name="Putnam N."/>
            <person name="Rokas A."/>
            <person name="Wright K.J."/>
            <person name="Zuzow R."/>
            <person name="Dirks W."/>
            <person name="Good M."/>
            <person name="Goodstein D."/>
            <person name="Lemons D."/>
            <person name="Li W."/>
            <person name="Lyons J.B."/>
            <person name="Morris A."/>
            <person name="Nichols S."/>
            <person name="Richter D.J."/>
            <person name="Salamov A."/>
            <person name="Bork P."/>
            <person name="Lim W.A."/>
            <person name="Manning G."/>
            <person name="Miller W.T."/>
            <person name="McGinnis W."/>
            <person name="Shapiro H."/>
            <person name="Tjian R."/>
            <person name="Grigoriev I.V."/>
            <person name="Rokhsar D."/>
        </authorList>
    </citation>
    <scope>NUCLEOTIDE SEQUENCE [LARGE SCALE GENOMIC DNA]</scope>
    <source>
        <strain evidence="6">MX1 / ATCC 50154</strain>
    </source>
</reference>
<dbReference type="RefSeq" id="XP_001747677.1">
    <property type="nucleotide sequence ID" value="XM_001747625.1"/>
</dbReference>